<dbReference type="InterPro" id="IPR035906">
    <property type="entry name" value="MetI-like_sf"/>
</dbReference>
<evidence type="ECO:0000256" key="7">
    <source>
        <dbReference type="ARBA" id="ARBA00035652"/>
    </source>
</evidence>
<evidence type="ECO:0000256" key="6">
    <source>
        <dbReference type="ARBA" id="ARBA00035642"/>
    </source>
</evidence>
<dbReference type="KEGG" id="avu:BK816_04030"/>
<gene>
    <name evidence="10" type="ORF">BK816_04030</name>
</gene>
<feature type="transmembrane region" description="Helical" evidence="8">
    <location>
        <begin position="17"/>
        <end position="40"/>
    </location>
</feature>
<dbReference type="RefSeq" id="WP_071164032.1">
    <property type="nucleotide sequence ID" value="NZ_CP017812.1"/>
</dbReference>
<keyword evidence="2 8" id="KW-0813">Transport</keyword>
<feature type="transmembrane region" description="Helical" evidence="8">
    <location>
        <begin position="47"/>
        <end position="70"/>
    </location>
</feature>
<dbReference type="InterPro" id="IPR051204">
    <property type="entry name" value="ABC_transp_perm/SBD"/>
</dbReference>
<evidence type="ECO:0000256" key="8">
    <source>
        <dbReference type="RuleBase" id="RU363032"/>
    </source>
</evidence>
<feature type="transmembrane region" description="Helical" evidence="8">
    <location>
        <begin position="76"/>
        <end position="98"/>
    </location>
</feature>
<evidence type="ECO:0000256" key="5">
    <source>
        <dbReference type="ARBA" id="ARBA00023136"/>
    </source>
</evidence>
<dbReference type="Pfam" id="PF00528">
    <property type="entry name" value="BPD_transp_1"/>
    <property type="match status" value="1"/>
</dbReference>
<feature type="transmembrane region" description="Helical" evidence="8">
    <location>
        <begin position="210"/>
        <end position="230"/>
    </location>
</feature>
<keyword evidence="11" id="KW-1185">Reference proteome</keyword>
<comment type="similarity">
    <text evidence="7">In the N-terminal section; belongs to the binding-protein-dependent transport system permease family.</text>
</comment>
<proteinExistence type="inferred from homology"/>
<dbReference type="Pfam" id="PF04069">
    <property type="entry name" value="OpuAC"/>
    <property type="match status" value="1"/>
</dbReference>
<comment type="subcellular location">
    <subcellularLocation>
        <location evidence="8">Cell membrane</location>
        <topology evidence="8">Multi-pass membrane protein</topology>
    </subcellularLocation>
    <subcellularLocation>
        <location evidence="1">Membrane</location>
        <topology evidence="1">Multi-pass membrane protein</topology>
    </subcellularLocation>
</comment>
<dbReference type="SUPFAM" id="SSF161098">
    <property type="entry name" value="MetI-like"/>
    <property type="match status" value="1"/>
</dbReference>
<evidence type="ECO:0000256" key="3">
    <source>
        <dbReference type="ARBA" id="ARBA00022692"/>
    </source>
</evidence>
<dbReference type="Gene3D" id="3.40.190.10">
    <property type="entry name" value="Periplasmic binding protein-like II"/>
    <property type="match status" value="1"/>
</dbReference>
<name>A0A1D9MJV3_9ACTO</name>
<dbReference type="PROSITE" id="PS50928">
    <property type="entry name" value="ABC_TM1"/>
    <property type="match status" value="1"/>
</dbReference>
<dbReference type="FunFam" id="1.10.3720.10:FF:000001">
    <property type="entry name" value="Glycine betaine ABC transporter, permease"/>
    <property type="match status" value="1"/>
</dbReference>
<evidence type="ECO:0000313" key="10">
    <source>
        <dbReference type="EMBL" id="AOZ72566.1"/>
    </source>
</evidence>
<dbReference type="EMBL" id="CP017812">
    <property type="protein sequence ID" value="AOZ72566.1"/>
    <property type="molecule type" value="Genomic_DNA"/>
</dbReference>
<evidence type="ECO:0000256" key="4">
    <source>
        <dbReference type="ARBA" id="ARBA00022989"/>
    </source>
</evidence>
<evidence type="ECO:0000259" key="9">
    <source>
        <dbReference type="PROSITE" id="PS50928"/>
    </source>
</evidence>
<dbReference type="GO" id="GO:0022857">
    <property type="term" value="F:transmembrane transporter activity"/>
    <property type="evidence" value="ECO:0007669"/>
    <property type="project" value="InterPro"/>
</dbReference>
<comment type="similarity">
    <text evidence="8">Belongs to the binding-protein-dependent transport system permease family.</text>
</comment>
<evidence type="ECO:0000256" key="1">
    <source>
        <dbReference type="ARBA" id="ARBA00004141"/>
    </source>
</evidence>
<organism evidence="10 11">
    <name type="scientific">Boudabousia tangfeifanii</name>
    <dbReference type="NCBI Taxonomy" id="1912795"/>
    <lineage>
        <taxon>Bacteria</taxon>
        <taxon>Bacillati</taxon>
        <taxon>Actinomycetota</taxon>
        <taxon>Actinomycetes</taxon>
        <taxon>Actinomycetales</taxon>
        <taxon>Actinomycetaceae</taxon>
        <taxon>Boudabousia</taxon>
    </lineage>
</organism>
<feature type="domain" description="ABC transmembrane type-1" evidence="9">
    <location>
        <begin position="13"/>
        <end position="192"/>
    </location>
</feature>
<dbReference type="GO" id="GO:0043190">
    <property type="term" value="C:ATP-binding cassette (ABC) transporter complex"/>
    <property type="evidence" value="ECO:0007669"/>
    <property type="project" value="InterPro"/>
</dbReference>
<dbReference type="GO" id="GO:0031460">
    <property type="term" value="P:glycine betaine transport"/>
    <property type="evidence" value="ECO:0007669"/>
    <property type="project" value="TreeGrafter"/>
</dbReference>
<protein>
    <submittedName>
        <fullName evidence="10">Glycine/betaine ABC transporter substrate-binding protein</fullName>
    </submittedName>
</protein>
<dbReference type="STRING" id="1912795.BK816_04030"/>
<comment type="similarity">
    <text evidence="6">In the C-terminal section; belongs to the OsmX family.</text>
</comment>
<dbReference type="Gene3D" id="1.10.3720.10">
    <property type="entry name" value="MetI-like"/>
    <property type="match status" value="1"/>
</dbReference>
<keyword evidence="3 8" id="KW-0812">Transmembrane</keyword>
<reference evidence="10 11" key="1">
    <citation type="submission" date="2016-10" db="EMBL/GenBank/DDBJ databases">
        <title>Actinomyces aegypiusis sp. nov., isolated from the Aegypius monachus in Qinghai Tibet Plateau China.</title>
        <authorList>
            <person name="Wang Y."/>
        </authorList>
    </citation>
    <scope>NUCLEOTIDE SEQUENCE [LARGE SCALE GENOMIC DNA]</scope>
    <source>
        <strain evidence="10 11">VUL4_3</strain>
    </source>
</reference>
<dbReference type="OrthoDB" id="9781705at2"/>
<keyword evidence="4 8" id="KW-1133">Transmembrane helix</keyword>
<dbReference type="Gene3D" id="3.40.190.120">
    <property type="entry name" value="Osmoprotection protein (prox), domain 2"/>
    <property type="match status" value="1"/>
</dbReference>
<dbReference type="Proteomes" id="UP000176288">
    <property type="component" value="Chromosome"/>
</dbReference>
<feature type="transmembrane region" description="Helical" evidence="8">
    <location>
        <begin position="174"/>
        <end position="195"/>
    </location>
</feature>
<dbReference type="InterPro" id="IPR007210">
    <property type="entry name" value="ABC_Gly_betaine_transp_sub-bd"/>
</dbReference>
<dbReference type="InterPro" id="IPR000515">
    <property type="entry name" value="MetI-like"/>
</dbReference>
<dbReference type="AlphaFoldDB" id="A0A1D9MJV3"/>
<feature type="transmembrane region" description="Helical" evidence="8">
    <location>
        <begin position="142"/>
        <end position="162"/>
    </location>
</feature>
<evidence type="ECO:0000256" key="2">
    <source>
        <dbReference type="ARBA" id="ARBA00022448"/>
    </source>
</evidence>
<dbReference type="PANTHER" id="PTHR30177:SF4">
    <property type="entry name" value="OSMOPROTECTANT IMPORT PERMEASE PROTEIN OSMW"/>
    <property type="match status" value="1"/>
</dbReference>
<evidence type="ECO:0000313" key="11">
    <source>
        <dbReference type="Proteomes" id="UP000176288"/>
    </source>
</evidence>
<sequence length="520" mass="56173">MTNNSLSFYGRLLVDHVAISLLSAALATIIGVAIGIALLGHKRLAQVVIGIVNILYTIPSIALLGALISLSGIGNTTAIIALIIYGLLPIVRSTYVGLSTVDPALLEAGAGMGATKQQVFFKIQLPLALPTILAAIRTMVTMTIALAGIASFVGAGGLGVAIYRGITTNNKSMILIGSLLVALLALAIDALLGWVQHGLTGTRAKQRRTWQILAAVLAISGLVAGGAWAYSMHDNNRTIRLATKPVTEGLVLGQITAQYLRANTDFKVEVTDGVGGGTANIQQGMMHGDFDLYPEYTGTAWQVVLKNTEPYQENKFKQLNDELSAQKAQQFVTMFGFNDTYGLAVSKETANKFHLSTFSDLAKVSGQLSFGAEYDFFEREDGYRALTDFYQMHFAKRVDMDNGLKYQALLDHKIDVITVFTTDGQLSNPDIQLLADDRHFYPSYRAGLLATNQLLADFPSLAVSLSRLQNSLDEATMAHLNYQVEVEHQPVAKVARDWLSERGLLTSTPVTPETTNEGGK</sequence>
<keyword evidence="5 8" id="KW-0472">Membrane</keyword>
<accession>A0A1D9MJV3</accession>
<dbReference type="CDD" id="cd06261">
    <property type="entry name" value="TM_PBP2"/>
    <property type="match status" value="1"/>
</dbReference>
<dbReference type="SUPFAM" id="SSF53850">
    <property type="entry name" value="Periplasmic binding protein-like II"/>
    <property type="match status" value="1"/>
</dbReference>
<dbReference type="PANTHER" id="PTHR30177">
    <property type="entry name" value="GLYCINE BETAINE/L-PROLINE TRANSPORT SYSTEM PERMEASE PROTEIN PROW"/>
    <property type="match status" value="1"/>
</dbReference>